<comment type="caution">
    <text evidence="15">The sequence shown here is derived from an EMBL/GenBank/DDBJ whole genome shotgun (WGS) entry which is preliminary data.</text>
</comment>
<dbReference type="GO" id="GO:0020037">
    <property type="term" value="F:heme binding"/>
    <property type="evidence" value="ECO:0007669"/>
    <property type="project" value="InterPro"/>
</dbReference>
<evidence type="ECO:0000256" key="8">
    <source>
        <dbReference type="ARBA" id="ARBA00022989"/>
    </source>
</evidence>
<comment type="pathway">
    <text evidence="3">Secondary metabolite biosynthesis.</text>
</comment>
<dbReference type="InterPro" id="IPR017972">
    <property type="entry name" value="Cyt_P450_CS"/>
</dbReference>
<keyword evidence="5 13" id="KW-0349">Heme</keyword>
<evidence type="ECO:0000256" key="11">
    <source>
        <dbReference type="ARBA" id="ARBA00023033"/>
    </source>
</evidence>
<dbReference type="EMBL" id="BPQB01000075">
    <property type="protein sequence ID" value="GJE97683.1"/>
    <property type="molecule type" value="Genomic_DNA"/>
</dbReference>
<dbReference type="SUPFAM" id="SSF48264">
    <property type="entry name" value="Cytochrome P450"/>
    <property type="match status" value="1"/>
</dbReference>
<comment type="subcellular location">
    <subcellularLocation>
        <location evidence="2">Membrane</location>
    </subcellularLocation>
</comment>
<evidence type="ECO:0000313" key="15">
    <source>
        <dbReference type="EMBL" id="GJE97683.1"/>
    </source>
</evidence>
<accession>A0A9P3GKR6</accession>
<dbReference type="Proteomes" id="UP000703269">
    <property type="component" value="Unassembled WGS sequence"/>
</dbReference>
<evidence type="ECO:0000256" key="2">
    <source>
        <dbReference type="ARBA" id="ARBA00004370"/>
    </source>
</evidence>
<dbReference type="PANTHER" id="PTHR46300">
    <property type="entry name" value="P450, PUTATIVE (EUROFUNG)-RELATED-RELATED"/>
    <property type="match status" value="1"/>
</dbReference>
<evidence type="ECO:0000256" key="9">
    <source>
        <dbReference type="ARBA" id="ARBA00023002"/>
    </source>
</evidence>
<dbReference type="PANTHER" id="PTHR46300:SF2">
    <property type="entry name" value="CYTOCHROME P450 MONOOXYGENASE ALNH-RELATED"/>
    <property type="match status" value="1"/>
</dbReference>
<evidence type="ECO:0000256" key="14">
    <source>
        <dbReference type="RuleBase" id="RU000461"/>
    </source>
</evidence>
<dbReference type="Gene3D" id="1.10.630.10">
    <property type="entry name" value="Cytochrome P450"/>
    <property type="match status" value="1"/>
</dbReference>
<evidence type="ECO:0000256" key="10">
    <source>
        <dbReference type="ARBA" id="ARBA00023004"/>
    </source>
</evidence>
<evidence type="ECO:0000256" key="7">
    <source>
        <dbReference type="ARBA" id="ARBA00022723"/>
    </source>
</evidence>
<dbReference type="GO" id="GO:0004497">
    <property type="term" value="F:monooxygenase activity"/>
    <property type="evidence" value="ECO:0007669"/>
    <property type="project" value="UniProtKB-KW"/>
</dbReference>
<comment type="similarity">
    <text evidence="4 14">Belongs to the cytochrome P450 family.</text>
</comment>
<organism evidence="15 16">
    <name type="scientific">Phanerochaete sordida</name>
    <dbReference type="NCBI Taxonomy" id="48140"/>
    <lineage>
        <taxon>Eukaryota</taxon>
        <taxon>Fungi</taxon>
        <taxon>Dikarya</taxon>
        <taxon>Basidiomycota</taxon>
        <taxon>Agaricomycotina</taxon>
        <taxon>Agaricomycetes</taxon>
        <taxon>Polyporales</taxon>
        <taxon>Phanerochaetaceae</taxon>
        <taxon>Phanerochaete</taxon>
    </lineage>
</organism>
<keyword evidence="12" id="KW-0472">Membrane</keyword>
<evidence type="ECO:0000256" key="12">
    <source>
        <dbReference type="ARBA" id="ARBA00023136"/>
    </source>
</evidence>
<keyword evidence="8" id="KW-1133">Transmembrane helix</keyword>
<dbReference type="PRINTS" id="PR00385">
    <property type="entry name" value="P450"/>
</dbReference>
<dbReference type="InterPro" id="IPR050364">
    <property type="entry name" value="Cytochrome_P450_fung"/>
</dbReference>
<dbReference type="InterPro" id="IPR002401">
    <property type="entry name" value="Cyt_P450_E_grp-I"/>
</dbReference>
<keyword evidence="16" id="KW-1185">Reference proteome</keyword>
<keyword evidence="9 14" id="KW-0560">Oxidoreductase</keyword>
<dbReference type="GO" id="GO:0016705">
    <property type="term" value="F:oxidoreductase activity, acting on paired donors, with incorporation or reduction of molecular oxygen"/>
    <property type="evidence" value="ECO:0007669"/>
    <property type="project" value="InterPro"/>
</dbReference>
<dbReference type="PRINTS" id="PR00463">
    <property type="entry name" value="EP450I"/>
</dbReference>
<dbReference type="PROSITE" id="PS00086">
    <property type="entry name" value="CYTOCHROME_P450"/>
    <property type="match status" value="1"/>
</dbReference>
<dbReference type="InterPro" id="IPR036396">
    <property type="entry name" value="Cyt_P450_sf"/>
</dbReference>
<sequence length="507" mass="55157">MSSGAHNFGTVALLSTLAALAYALLHAFRRLRLALVGKSLPPGPLGVPLLGALPFMVARPEVALNQWAQKYGPLYSVWLGEQLHVVVSDLGIAKGLFETQNMVFSSRKETFLKSGIVFAGRGISAASFGESWCRNHRLVAKYLNSDAVPDYLAGLEVETAEMLKALYIKSQGGTLPLDPHPHFARTSLNNLLTVLFGLRTDTVDHPLVAHWLKLTQEYTRITAPLSNAVDFVPGLRRFPAWTGIGRARRLHQSVVGTCSALVSDVDRRMKAEEDVPDCLARHLLKAKEEESLDDLDVVVLCAELMLAAVEKTAAVVSSLVAEIAGNADVQARGQAELDRVVGRDRLPGSEHEKDLPYISAIVKETERLHNPLPLGVPHMNTEDATYRGHFIPKNSVIILNTTAMTHDASLYGEPNKFDPERHLKGTAKSTDQGYPIFGIGPRACLGKPLAQHEIQLAAAGILWAFEIERVDTSADATAQEDAPAPLRVKLTPRHNRVSAVLGYAKAA</sequence>
<evidence type="ECO:0000256" key="5">
    <source>
        <dbReference type="ARBA" id="ARBA00022617"/>
    </source>
</evidence>
<evidence type="ECO:0000256" key="3">
    <source>
        <dbReference type="ARBA" id="ARBA00005179"/>
    </source>
</evidence>
<evidence type="ECO:0000313" key="16">
    <source>
        <dbReference type="Proteomes" id="UP000703269"/>
    </source>
</evidence>
<dbReference type="InterPro" id="IPR001128">
    <property type="entry name" value="Cyt_P450"/>
</dbReference>
<comment type="cofactor">
    <cofactor evidence="1 13">
        <name>heme</name>
        <dbReference type="ChEBI" id="CHEBI:30413"/>
    </cofactor>
</comment>
<reference evidence="15 16" key="1">
    <citation type="submission" date="2021-08" db="EMBL/GenBank/DDBJ databases">
        <title>Draft Genome Sequence of Phanerochaete sordida strain YK-624.</title>
        <authorList>
            <person name="Mori T."/>
            <person name="Dohra H."/>
            <person name="Suzuki T."/>
            <person name="Kawagishi H."/>
            <person name="Hirai H."/>
        </authorList>
    </citation>
    <scope>NUCLEOTIDE SEQUENCE [LARGE SCALE GENOMIC DNA]</scope>
    <source>
        <strain evidence="15 16">YK-624</strain>
    </source>
</reference>
<proteinExistence type="inferred from homology"/>
<dbReference type="Pfam" id="PF00067">
    <property type="entry name" value="p450"/>
    <property type="match status" value="1"/>
</dbReference>
<protein>
    <submittedName>
        <fullName evidence="15">Cytochrome P450</fullName>
    </submittedName>
</protein>
<evidence type="ECO:0000256" key="1">
    <source>
        <dbReference type="ARBA" id="ARBA00001971"/>
    </source>
</evidence>
<evidence type="ECO:0000256" key="4">
    <source>
        <dbReference type="ARBA" id="ARBA00010617"/>
    </source>
</evidence>
<dbReference type="OrthoDB" id="1055148at2759"/>
<dbReference type="AlphaFoldDB" id="A0A9P3GKR6"/>
<keyword evidence="11 14" id="KW-0503">Monooxygenase</keyword>
<keyword evidence="10 13" id="KW-0408">Iron</keyword>
<dbReference type="GO" id="GO:0005506">
    <property type="term" value="F:iron ion binding"/>
    <property type="evidence" value="ECO:0007669"/>
    <property type="project" value="InterPro"/>
</dbReference>
<evidence type="ECO:0000256" key="6">
    <source>
        <dbReference type="ARBA" id="ARBA00022692"/>
    </source>
</evidence>
<dbReference type="GO" id="GO:0016020">
    <property type="term" value="C:membrane"/>
    <property type="evidence" value="ECO:0007669"/>
    <property type="project" value="UniProtKB-SubCell"/>
</dbReference>
<gene>
    <name evidence="15" type="ORF">PsYK624_139040</name>
</gene>
<keyword evidence="7 13" id="KW-0479">Metal-binding</keyword>
<keyword evidence="6" id="KW-0812">Transmembrane</keyword>
<name>A0A9P3GKR6_9APHY</name>
<evidence type="ECO:0000256" key="13">
    <source>
        <dbReference type="PIRSR" id="PIRSR602401-1"/>
    </source>
</evidence>
<feature type="binding site" description="axial binding residue" evidence="13">
    <location>
        <position position="444"/>
    </location>
    <ligand>
        <name>heme</name>
        <dbReference type="ChEBI" id="CHEBI:30413"/>
    </ligand>
    <ligandPart>
        <name>Fe</name>
        <dbReference type="ChEBI" id="CHEBI:18248"/>
    </ligandPart>
</feature>